<organism evidence="1 2">
    <name type="scientific">Mucilaginibacter dorajii</name>
    <dbReference type="NCBI Taxonomy" id="692994"/>
    <lineage>
        <taxon>Bacteria</taxon>
        <taxon>Pseudomonadati</taxon>
        <taxon>Bacteroidota</taxon>
        <taxon>Sphingobacteriia</taxon>
        <taxon>Sphingobacteriales</taxon>
        <taxon>Sphingobacteriaceae</taxon>
        <taxon>Mucilaginibacter</taxon>
    </lineage>
</organism>
<accession>A0ABP7Q9K7</accession>
<dbReference type="EMBL" id="BAAAZC010000024">
    <property type="protein sequence ID" value="GAA3978918.1"/>
    <property type="molecule type" value="Genomic_DNA"/>
</dbReference>
<keyword evidence="2" id="KW-1185">Reference proteome</keyword>
<proteinExistence type="predicted"/>
<evidence type="ECO:0000313" key="1">
    <source>
        <dbReference type="EMBL" id="GAA3978918.1"/>
    </source>
</evidence>
<gene>
    <name evidence="1" type="ORF">GCM10022210_32440</name>
</gene>
<sequence>MVTNLNLTSFAVPRNALIAIVNRKAAMSKTTALNEQFDAKFKVDVAVLTEIMTCVEAKFHKCEMIYNAYFEYIDHAVLAGNAASLPVQMNCTFTDGTASFQEIITCDDKAFYRDLIDTNFQTFILMVASIYENLVHVTEIISKKVIVYMKKKPPISAPLHDFLEHLKLLVNLGYRKTNELDTCLTTFAPYFQTYLLTTNRLRNSFIHGYARNLASDGFNYRITNFDPAAFTAGSPQLNIDLFSKNILDNTRDFIAALYPALEKTIRHHTKRVPV</sequence>
<evidence type="ECO:0000313" key="2">
    <source>
        <dbReference type="Proteomes" id="UP001500742"/>
    </source>
</evidence>
<dbReference type="Proteomes" id="UP001500742">
    <property type="component" value="Unassembled WGS sequence"/>
</dbReference>
<protein>
    <recommendedName>
        <fullName evidence="3">MAE-28990/MAE-18760-like HEPN domain-containing protein</fullName>
    </recommendedName>
</protein>
<reference evidence="2" key="1">
    <citation type="journal article" date="2019" name="Int. J. Syst. Evol. Microbiol.">
        <title>The Global Catalogue of Microorganisms (GCM) 10K type strain sequencing project: providing services to taxonomists for standard genome sequencing and annotation.</title>
        <authorList>
            <consortium name="The Broad Institute Genomics Platform"/>
            <consortium name="The Broad Institute Genome Sequencing Center for Infectious Disease"/>
            <person name="Wu L."/>
            <person name="Ma J."/>
        </authorList>
    </citation>
    <scope>NUCLEOTIDE SEQUENCE [LARGE SCALE GENOMIC DNA]</scope>
    <source>
        <strain evidence="2">JCM 16601</strain>
    </source>
</reference>
<comment type="caution">
    <text evidence="1">The sequence shown here is derived from an EMBL/GenBank/DDBJ whole genome shotgun (WGS) entry which is preliminary data.</text>
</comment>
<name>A0ABP7Q9K7_9SPHI</name>
<evidence type="ECO:0008006" key="3">
    <source>
        <dbReference type="Google" id="ProtNLM"/>
    </source>
</evidence>